<dbReference type="EMBL" id="CM039431">
    <property type="protein sequence ID" value="KAI4335106.1"/>
    <property type="molecule type" value="Genomic_DNA"/>
</dbReference>
<protein>
    <submittedName>
        <fullName evidence="1">Uncharacterized protein</fullName>
    </submittedName>
</protein>
<organism evidence="1 2">
    <name type="scientific">Bauhinia variegata</name>
    <name type="common">Purple orchid tree</name>
    <name type="synonym">Phanera variegata</name>
    <dbReference type="NCBI Taxonomy" id="167791"/>
    <lineage>
        <taxon>Eukaryota</taxon>
        <taxon>Viridiplantae</taxon>
        <taxon>Streptophyta</taxon>
        <taxon>Embryophyta</taxon>
        <taxon>Tracheophyta</taxon>
        <taxon>Spermatophyta</taxon>
        <taxon>Magnoliopsida</taxon>
        <taxon>eudicotyledons</taxon>
        <taxon>Gunneridae</taxon>
        <taxon>Pentapetalae</taxon>
        <taxon>rosids</taxon>
        <taxon>fabids</taxon>
        <taxon>Fabales</taxon>
        <taxon>Fabaceae</taxon>
        <taxon>Cercidoideae</taxon>
        <taxon>Cercideae</taxon>
        <taxon>Bauhiniinae</taxon>
        <taxon>Bauhinia</taxon>
    </lineage>
</organism>
<keyword evidence="2" id="KW-1185">Reference proteome</keyword>
<gene>
    <name evidence="1" type="ORF">L6164_013785</name>
</gene>
<accession>A0ACB9NFU3</accession>
<evidence type="ECO:0000313" key="2">
    <source>
        <dbReference type="Proteomes" id="UP000828941"/>
    </source>
</evidence>
<comment type="caution">
    <text evidence="1">The sequence shown here is derived from an EMBL/GenBank/DDBJ whole genome shotgun (WGS) entry which is preliminary data.</text>
</comment>
<reference evidence="1 2" key="1">
    <citation type="journal article" date="2022" name="DNA Res.">
        <title>Chromosomal-level genome assembly of the orchid tree Bauhinia variegata (Leguminosae; Cercidoideae) supports the allotetraploid origin hypothesis of Bauhinia.</title>
        <authorList>
            <person name="Zhong Y."/>
            <person name="Chen Y."/>
            <person name="Zheng D."/>
            <person name="Pang J."/>
            <person name="Liu Y."/>
            <person name="Luo S."/>
            <person name="Meng S."/>
            <person name="Qian L."/>
            <person name="Wei D."/>
            <person name="Dai S."/>
            <person name="Zhou R."/>
        </authorList>
    </citation>
    <scope>NUCLEOTIDE SEQUENCE [LARGE SCALE GENOMIC DNA]</scope>
    <source>
        <strain evidence="1">BV-YZ2020</strain>
    </source>
</reference>
<dbReference type="Proteomes" id="UP000828941">
    <property type="component" value="Chromosome 6"/>
</dbReference>
<evidence type="ECO:0000313" key="1">
    <source>
        <dbReference type="EMBL" id="KAI4335106.1"/>
    </source>
</evidence>
<sequence length="376" mass="40343">MEASGAVLQQVTYIAVSGTDNRSLSRQSFFNCGSVAVGGGFRIRGAVRGVSACARPRMASEIMGSGFSDNGHLQYYQASTTRCGGKDKQKGSAVLTTKKKMKLLKGLTEGLSMFSNLGLALDPENRNLLDEVQGKINSDAAEVLLKQLQQLRADEKEIKRKRKQEKAKLKAGRMKTESSSSSSESSDSDCGEVVNMNSLRTCVAPAKVDELQLQLPVEENPIPTLPSEVQTSIQKTCEDHVVELGTRNDIGHSSNALSFKDESNLATTSPKRIEVCMGKKCERSGAAALLQEFEKVMGVEGAVVGCKCMGKCRSAPNVRVKNSASDELAELNDSVKVPANPLCIGVGLEDVATIVANFFGEWENHNNLGLPAPTNP</sequence>
<name>A0ACB9NFU3_BAUVA</name>
<proteinExistence type="predicted"/>